<dbReference type="Proteomes" id="UP000249464">
    <property type="component" value="Unassembled WGS sequence"/>
</dbReference>
<sequence length="43" mass="4905">MGLFLVRRPQFSSDSLEPITEMALRVEELRASIQESKARLVSL</sequence>
<gene>
    <name evidence="1" type="primary">BQ5605_C001g00233</name>
    <name evidence="1" type="ORF">BQ5605_C001G00233</name>
</gene>
<name>A0A2X0M2P0_9BASI</name>
<organism evidence="1 2">
    <name type="scientific">Microbotryum silenes-dioicae</name>
    <dbReference type="NCBI Taxonomy" id="796604"/>
    <lineage>
        <taxon>Eukaryota</taxon>
        <taxon>Fungi</taxon>
        <taxon>Dikarya</taxon>
        <taxon>Basidiomycota</taxon>
        <taxon>Pucciniomycotina</taxon>
        <taxon>Microbotryomycetes</taxon>
        <taxon>Microbotryales</taxon>
        <taxon>Microbotryaceae</taxon>
        <taxon>Microbotryum</taxon>
    </lineage>
</organism>
<dbReference type="EMBL" id="FQNC01000043">
    <property type="protein sequence ID" value="SGY45011.1"/>
    <property type="molecule type" value="Genomic_DNA"/>
</dbReference>
<protein>
    <submittedName>
        <fullName evidence="1">BQ5605_C001g00233 protein</fullName>
    </submittedName>
</protein>
<evidence type="ECO:0000313" key="2">
    <source>
        <dbReference type="Proteomes" id="UP000249464"/>
    </source>
</evidence>
<evidence type="ECO:0000313" key="1">
    <source>
        <dbReference type="EMBL" id="SGY45011.1"/>
    </source>
</evidence>
<reference evidence="1 2" key="1">
    <citation type="submission" date="2016-11" db="EMBL/GenBank/DDBJ databases">
        <authorList>
            <person name="Jaros S."/>
            <person name="Januszkiewicz K."/>
            <person name="Wedrychowicz H."/>
        </authorList>
    </citation>
    <scope>NUCLEOTIDE SEQUENCE [LARGE SCALE GENOMIC DNA]</scope>
</reference>
<dbReference type="AlphaFoldDB" id="A0A2X0M2P0"/>
<keyword evidence="2" id="KW-1185">Reference proteome</keyword>
<proteinExistence type="predicted"/>
<accession>A0A2X0M2P0</accession>